<dbReference type="AlphaFoldDB" id="A0A7M5TR33"/>
<organism evidence="2 3">
    <name type="scientific">Clytia hemisphaerica</name>
    <dbReference type="NCBI Taxonomy" id="252671"/>
    <lineage>
        <taxon>Eukaryota</taxon>
        <taxon>Metazoa</taxon>
        <taxon>Cnidaria</taxon>
        <taxon>Hydrozoa</taxon>
        <taxon>Hydroidolina</taxon>
        <taxon>Leptothecata</taxon>
        <taxon>Obeliida</taxon>
        <taxon>Clytiidae</taxon>
        <taxon>Clytia</taxon>
    </lineage>
</organism>
<feature type="compositionally biased region" description="Polar residues" evidence="1">
    <location>
        <begin position="99"/>
        <end position="158"/>
    </location>
</feature>
<feature type="region of interest" description="Disordered" evidence="1">
    <location>
        <begin position="72"/>
        <end position="159"/>
    </location>
</feature>
<evidence type="ECO:0000256" key="1">
    <source>
        <dbReference type="SAM" id="MobiDB-lite"/>
    </source>
</evidence>
<proteinExistence type="predicted"/>
<protein>
    <submittedName>
        <fullName evidence="2">Uncharacterized protein</fullName>
    </submittedName>
</protein>
<evidence type="ECO:0000313" key="2">
    <source>
        <dbReference type="EnsemblMetazoa" id="CLYHEMP000584.1"/>
    </source>
</evidence>
<keyword evidence="3" id="KW-1185">Reference proteome</keyword>
<dbReference type="Proteomes" id="UP000594262">
    <property type="component" value="Unplaced"/>
</dbReference>
<dbReference type="EnsemblMetazoa" id="CLYHEMT000584.1">
    <property type="protein sequence ID" value="CLYHEMP000584.1"/>
    <property type="gene ID" value="CLYHEMG000584"/>
</dbReference>
<feature type="compositionally biased region" description="Basic and acidic residues" evidence="1">
    <location>
        <begin position="83"/>
        <end position="98"/>
    </location>
</feature>
<evidence type="ECO:0000313" key="3">
    <source>
        <dbReference type="Proteomes" id="UP000594262"/>
    </source>
</evidence>
<name>A0A7M5TR33_9CNID</name>
<reference evidence="2" key="1">
    <citation type="submission" date="2021-01" db="UniProtKB">
        <authorList>
            <consortium name="EnsemblMetazoa"/>
        </authorList>
    </citation>
    <scope>IDENTIFICATION</scope>
</reference>
<sequence length="436" mass="48744">EKMNLKATVFFWKYTNRKSNENPECKCNDNEKVFTGSPSNHSFKRRSSRSRSIKFSLIGRSGYYKDNLHHQAETEEADSADGGGDRDIPENDKKKSEILDQNVSGSIVSLSNQNDSTATTSPSNQNGSRATASLSNQNGSKATASLSNQNGSKATTSEEVNHISIATEVYNHSKKEVCERHQELISHYCMPLVKVEFAGQSNSAKSDKSDEGIVLNLGLYLSLLDRVIRKYKIVKDFTVEDEEFKLLLKLVASKRKLKDESTDMCFERLWKDSQIFEKIYHTRGETSEYLGTAEFWGTRQQLLCGKVIADWVNCHLNESIDPIFGALLCPCGGRVGPGDSGWVHSLLYDDRGFMAYHAAVHDAFGYLITFHKKGPGYDYLKKSVLSKYNPFSGQYDGISFWKKVLGEQHGTLASEVVGNTFGLLSNGNVKQKKVIC</sequence>
<dbReference type="OrthoDB" id="6020736at2759"/>
<accession>A0A7M5TR33</accession>